<feature type="compositionally biased region" description="Basic and acidic residues" evidence="9">
    <location>
        <begin position="229"/>
        <end position="252"/>
    </location>
</feature>
<keyword evidence="3" id="KW-0813">Transport</keyword>
<dbReference type="PANTHER" id="PTHR12263:SF0">
    <property type="entry name" value="V-TYPE PROTON ATPASE SUBUNIT"/>
    <property type="match status" value="1"/>
</dbReference>
<feature type="compositionally biased region" description="Low complexity" evidence="9">
    <location>
        <begin position="276"/>
        <end position="285"/>
    </location>
</feature>
<reference evidence="11" key="1">
    <citation type="journal article" date="2021" name="Genome Biol. Evol.">
        <title>The assembled and annotated genome of the fairy-ring fungus Marasmius oreades.</title>
        <authorList>
            <person name="Hiltunen M."/>
            <person name="Ament-Velasquez S.L."/>
            <person name="Johannesson H."/>
        </authorList>
    </citation>
    <scope>NUCLEOTIDE SEQUENCE</scope>
    <source>
        <strain evidence="11">03SP1</strain>
    </source>
</reference>
<evidence type="ECO:0000256" key="1">
    <source>
        <dbReference type="ARBA" id="ARBA00004127"/>
    </source>
</evidence>
<accession>A0A9P7RUM5</accession>
<dbReference type="Proteomes" id="UP001049176">
    <property type="component" value="Chromosome 7"/>
</dbReference>
<evidence type="ECO:0000256" key="5">
    <source>
        <dbReference type="ARBA" id="ARBA00022781"/>
    </source>
</evidence>
<keyword evidence="8 10" id="KW-0472">Membrane</keyword>
<feature type="transmembrane region" description="Helical" evidence="10">
    <location>
        <begin position="6"/>
        <end position="25"/>
    </location>
</feature>
<comment type="subcellular location">
    <subcellularLocation>
        <location evidence="1">Endomembrane system</location>
        <topology evidence="1">Multi-pass membrane protein</topology>
    </subcellularLocation>
</comment>
<evidence type="ECO:0000256" key="10">
    <source>
        <dbReference type="SAM" id="Phobius"/>
    </source>
</evidence>
<dbReference type="OrthoDB" id="1508846at2759"/>
<keyword evidence="6 10" id="KW-1133">Transmembrane helix</keyword>
<dbReference type="GO" id="GO:0012505">
    <property type="term" value="C:endomembrane system"/>
    <property type="evidence" value="ECO:0007669"/>
    <property type="project" value="UniProtKB-SubCell"/>
</dbReference>
<comment type="caution">
    <text evidence="11">The sequence shown here is derived from an EMBL/GenBank/DDBJ whole genome shotgun (WGS) entry which is preliminary data.</text>
</comment>
<dbReference type="Pfam" id="PF05493">
    <property type="entry name" value="ATP_synt_H"/>
    <property type="match status" value="1"/>
</dbReference>
<dbReference type="GeneID" id="66080118"/>
<gene>
    <name evidence="11" type="ORF">E1B28_011043</name>
</gene>
<dbReference type="AlphaFoldDB" id="A0A9P7RUM5"/>
<dbReference type="GO" id="GO:0046961">
    <property type="term" value="F:proton-transporting ATPase activity, rotational mechanism"/>
    <property type="evidence" value="ECO:0007669"/>
    <property type="project" value="InterPro"/>
</dbReference>
<feature type="region of interest" description="Disordered" evidence="9">
    <location>
        <begin position="86"/>
        <end position="109"/>
    </location>
</feature>
<dbReference type="KEGG" id="more:E1B28_011043"/>
<dbReference type="InterPro" id="IPR008389">
    <property type="entry name" value="ATPase_V0-cplx_e1/e2_su"/>
</dbReference>
<keyword evidence="5" id="KW-0375">Hydrogen ion transport</keyword>
<organism evidence="11 12">
    <name type="scientific">Marasmius oreades</name>
    <name type="common">fairy-ring Marasmius</name>
    <dbReference type="NCBI Taxonomy" id="181124"/>
    <lineage>
        <taxon>Eukaryota</taxon>
        <taxon>Fungi</taxon>
        <taxon>Dikarya</taxon>
        <taxon>Basidiomycota</taxon>
        <taxon>Agaricomycotina</taxon>
        <taxon>Agaricomycetes</taxon>
        <taxon>Agaricomycetidae</taxon>
        <taxon>Agaricales</taxon>
        <taxon>Marasmiineae</taxon>
        <taxon>Marasmiaceae</taxon>
        <taxon>Marasmius</taxon>
    </lineage>
</organism>
<feature type="transmembrane region" description="Helical" evidence="10">
    <location>
        <begin position="32"/>
        <end position="55"/>
    </location>
</feature>
<evidence type="ECO:0000256" key="3">
    <source>
        <dbReference type="ARBA" id="ARBA00022448"/>
    </source>
</evidence>
<sequence length="331" mass="38390">MASILPIFFMLAVVAGLVVCAGIFTPKGPHQVLIRTSLMLGLTACYLMWMVTYLAQLHPLLISSKKSKDEFLPIQAPPSYAPTPTFCSSKQHSSHTLHKPPPRQPSPPDWPSHMHYKCSRSKCNYPNPPPCAPGTYTCTSCRKGTYFVTPAMAESAVVLKQKVYKFEAENRRRMKMKEEESEKLREMRDLKRYEAEIERDQIWRDQECRREAETRLKEEKKSLIIRSQEQARKRREEEERRNTEREMHEFKMQKGQLSLSDFPMPPQQPLHHQSHKSSSSSPAKPEMQRRRYNSGDRLRSTSSKTSFRKAPPRQAIPEVCQPYHDGFAHAF</sequence>
<comment type="similarity">
    <text evidence="2">Belongs to the V-ATPase e1/e2 subunit family.</text>
</comment>
<evidence type="ECO:0000256" key="9">
    <source>
        <dbReference type="SAM" id="MobiDB-lite"/>
    </source>
</evidence>
<evidence type="ECO:0000256" key="4">
    <source>
        <dbReference type="ARBA" id="ARBA00022692"/>
    </source>
</evidence>
<evidence type="ECO:0000313" key="11">
    <source>
        <dbReference type="EMBL" id="KAG7089353.1"/>
    </source>
</evidence>
<name>A0A9P7RUM5_9AGAR</name>
<keyword evidence="7" id="KW-0406">Ion transport</keyword>
<evidence type="ECO:0000256" key="2">
    <source>
        <dbReference type="ARBA" id="ARBA00008328"/>
    </source>
</evidence>
<keyword evidence="12" id="KW-1185">Reference proteome</keyword>
<feature type="compositionally biased region" description="Basic residues" evidence="9">
    <location>
        <begin position="92"/>
        <end position="101"/>
    </location>
</feature>
<evidence type="ECO:0000256" key="8">
    <source>
        <dbReference type="ARBA" id="ARBA00023136"/>
    </source>
</evidence>
<dbReference type="EMBL" id="CM032187">
    <property type="protein sequence ID" value="KAG7089353.1"/>
    <property type="molecule type" value="Genomic_DNA"/>
</dbReference>
<dbReference type="RefSeq" id="XP_043005823.1">
    <property type="nucleotide sequence ID" value="XM_043156039.1"/>
</dbReference>
<evidence type="ECO:0000256" key="6">
    <source>
        <dbReference type="ARBA" id="ARBA00022989"/>
    </source>
</evidence>
<feature type="compositionally biased region" description="Basic and acidic residues" evidence="9">
    <location>
        <begin position="286"/>
        <end position="299"/>
    </location>
</feature>
<evidence type="ECO:0000256" key="7">
    <source>
        <dbReference type="ARBA" id="ARBA00023065"/>
    </source>
</evidence>
<dbReference type="GO" id="GO:0000220">
    <property type="term" value="C:vacuolar proton-transporting V-type ATPase, V0 domain"/>
    <property type="evidence" value="ECO:0007669"/>
    <property type="project" value="TreeGrafter"/>
</dbReference>
<evidence type="ECO:0000313" key="12">
    <source>
        <dbReference type="Proteomes" id="UP001049176"/>
    </source>
</evidence>
<keyword evidence="4 10" id="KW-0812">Transmembrane</keyword>
<protein>
    <submittedName>
        <fullName evidence="11">Uncharacterized protein</fullName>
    </submittedName>
</protein>
<dbReference type="GO" id="GO:0007035">
    <property type="term" value="P:vacuolar acidification"/>
    <property type="evidence" value="ECO:0007669"/>
    <property type="project" value="TreeGrafter"/>
</dbReference>
<feature type="region of interest" description="Disordered" evidence="9">
    <location>
        <begin position="227"/>
        <end position="321"/>
    </location>
</feature>
<proteinExistence type="inferred from homology"/>
<dbReference type="PANTHER" id="PTHR12263">
    <property type="entry name" value="VACUOLAR ATP SYNTHASE SUBUNIT H"/>
    <property type="match status" value="1"/>
</dbReference>